<evidence type="ECO:0000256" key="2">
    <source>
        <dbReference type="SAM" id="SignalP"/>
    </source>
</evidence>
<feature type="region of interest" description="Disordered" evidence="1">
    <location>
        <begin position="32"/>
        <end position="52"/>
    </location>
</feature>
<dbReference type="EMBL" id="CAWUPB010001166">
    <property type="protein sequence ID" value="CAK7345086.1"/>
    <property type="molecule type" value="Genomic_DNA"/>
</dbReference>
<keyword evidence="2" id="KW-0732">Signal</keyword>
<evidence type="ECO:0000313" key="4">
    <source>
        <dbReference type="Proteomes" id="UP001314170"/>
    </source>
</evidence>
<evidence type="ECO:0000256" key="1">
    <source>
        <dbReference type="SAM" id="MobiDB-lite"/>
    </source>
</evidence>
<organism evidence="3 4">
    <name type="scientific">Dovyalis caffra</name>
    <dbReference type="NCBI Taxonomy" id="77055"/>
    <lineage>
        <taxon>Eukaryota</taxon>
        <taxon>Viridiplantae</taxon>
        <taxon>Streptophyta</taxon>
        <taxon>Embryophyta</taxon>
        <taxon>Tracheophyta</taxon>
        <taxon>Spermatophyta</taxon>
        <taxon>Magnoliopsida</taxon>
        <taxon>eudicotyledons</taxon>
        <taxon>Gunneridae</taxon>
        <taxon>Pentapetalae</taxon>
        <taxon>rosids</taxon>
        <taxon>fabids</taxon>
        <taxon>Malpighiales</taxon>
        <taxon>Salicaceae</taxon>
        <taxon>Flacourtieae</taxon>
        <taxon>Dovyalis</taxon>
    </lineage>
</organism>
<dbReference type="PROSITE" id="PS51257">
    <property type="entry name" value="PROKAR_LIPOPROTEIN"/>
    <property type="match status" value="1"/>
</dbReference>
<accession>A0AAV1S201</accession>
<feature type="compositionally biased region" description="Gly residues" evidence="1">
    <location>
        <begin position="35"/>
        <end position="44"/>
    </location>
</feature>
<feature type="signal peptide" evidence="2">
    <location>
        <begin position="1"/>
        <end position="30"/>
    </location>
</feature>
<gene>
    <name evidence="3" type="ORF">DCAF_LOCUS18087</name>
</gene>
<name>A0AAV1S201_9ROSI</name>
<comment type="caution">
    <text evidence="3">The sequence shown here is derived from an EMBL/GenBank/DDBJ whole genome shotgun (WGS) entry which is preliminary data.</text>
</comment>
<dbReference type="AlphaFoldDB" id="A0AAV1S201"/>
<protein>
    <submittedName>
        <fullName evidence="3">Uncharacterized protein</fullName>
    </submittedName>
</protein>
<sequence length="120" mass="12686">MEEEKKKRLAFPVVLMMLLMFSLMISPALASCSSGGHGSKGSGGTKKPPGGSGCKDCVLDQMKYSCPNCVPILHCVARCLWGGSLIPKCTKRCDCDGGKPTLSDCKKCMSRCKCSCVATA</sequence>
<dbReference type="Proteomes" id="UP001314170">
    <property type="component" value="Unassembled WGS sequence"/>
</dbReference>
<evidence type="ECO:0000313" key="3">
    <source>
        <dbReference type="EMBL" id="CAK7345086.1"/>
    </source>
</evidence>
<proteinExistence type="predicted"/>
<feature type="chain" id="PRO_5043628875" evidence="2">
    <location>
        <begin position="31"/>
        <end position="120"/>
    </location>
</feature>
<keyword evidence="4" id="KW-1185">Reference proteome</keyword>
<reference evidence="3 4" key="1">
    <citation type="submission" date="2024-01" db="EMBL/GenBank/DDBJ databases">
        <authorList>
            <person name="Waweru B."/>
        </authorList>
    </citation>
    <scope>NUCLEOTIDE SEQUENCE [LARGE SCALE GENOMIC DNA]</scope>
</reference>